<dbReference type="GO" id="GO:0005524">
    <property type="term" value="F:ATP binding"/>
    <property type="evidence" value="ECO:0007669"/>
    <property type="project" value="UniProtKB-KW"/>
</dbReference>
<protein>
    <recommendedName>
        <fullName evidence="16">ABC transporter domain-containing protein</fullName>
    </recommendedName>
</protein>
<accession>A0A2A2K838</accession>
<feature type="transmembrane region" description="Helical" evidence="11">
    <location>
        <begin position="135"/>
        <end position="157"/>
    </location>
</feature>
<comment type="caution">
    <text evidence="14">The sequence shown here is derived from an EMBL/GenBank/DDBJ whole genome shotgun (WGS) entry which is preliminary data.</text>
</comment>
<keyword evidence="15" id="KW-1185">Reference proteome</keyword>
<keyword evidence="7" id="KW-0547">Nucleotide-binding</keyword>
<dbReference type="PANTHER" id="PTHR30183">
    <property type="entry name" value="MOLYBDENUM TRANSPORT SYSTEM PERMEASE PROTEIN MODB"/>
    <property type="match status" value="1"/>
</dbReference>
<dbReference type="NCBIfam" id="NF006939">
    <property type="entry name" value="PRK09421.1"/>
    <property type="match status" value="1"/>
</dbReference>
<evidence type="ECO:0000256" key="2">
    <source>
        <dbReference type="ARBA" id="ARBA00022448"/>
    </source>
</evidence>
<dbReference type="InterPro" id="IPR011867">
    <property type="entry name" value="ModB_ABC"/>
</dbReference>
<dbReference type="FunFam" id="1.10.3720.10:FF:000018">
    <property type="entry name" value="Molybdenum transport system permease"/>
    <property type="match status" value="1"/>
</dbReference>
<dbReference type="InterPro" id="IPR035906">
    <property type="entry name" value="MetI-like_sf"/>
</dbReference>
<keyword evidence="8" id="KW-0067">ATP-binding</keyword>
<evidence type="ECO:0000256" key="11">
    <source>
        <dbReference type="SAM" id="Phobius"/>
    </source>
</evidence>
<dbReference type="GO" id="GO:0015098">
    <property type="term" value="F:molybdate ion transmembrane transporter activity"/>
    <property type="evidence" value="ECO:0007669"/>
    <property type="project" value="InterPro"/>
</dbReference>
<dbReference type="SUPFAM" id="SSF161098">
    <property type="entry name" value="MetI-like"/>
    <property type="match status" value="1"/>
</dbReference>
<feature type="transmembrane region" description="Helical" evidence="11">
    <location>
        <begin position="12"/>
        <end position="36"/>
    </location>
</feature>
<evidence type="ECO:0000259" key="13">
    <source>
        <dbReference type="PROSITE" id="PS50928"/>
    </source>
</evidence>
<dbReference type="Proteomes" id="UP000218231">
    <property type="component" value="Unassembled WGS sequence"/>
</dbReference>
<dbReference type="InterPro" id="IPR027417">
    <property type="entry name" value="P-loop_NTPase"/>
</dbReference>
<evidence type="ECO:0008006" key="16">
    <source>
        <dbReference type="Google" id="ProtNLM"/>
    </source>
</evidence>
<name>A0A2A2K838_9BILA</name>
<dbReference type="PANTHER" id="PTHR30183:SF3">
    <property type="entry name" value="MOLYBDENUM TRANSPORT SYSTEM PERMEASE PROTEIN MODB"/>
    <property type="match status" value="1"/>
</dbReference>
<keyword evidence="3" id="KW-1003">Cell membrane</keyword>
<keyword evidence="4" id="KW-0500">Molybdenum</keyword>
<keyword evidence="5" id="KW-0997">Cell inner membrane</keyword>
<dbReference type="EMBL" id="LIAE01009363">
    <property type="protein sequence ID" value="PAV70052.1"/>
    <property type="molecule type" value="Genomic_DNA"/>
</dbReference>
<dbReference type="PROSITE" id="PS50928">
    <property type="entry name" value="ABC_TM1"/>
    <property type="match status" value="1"/>
</dbReference>
<keyword evidence="10 11" id="KW-0472">Membrane</keyword>
<evidence type="ECO:0000256" key="7">
    <source>
        <dbReference type="ARBA" id="ARBA00022741"/>
    </source>
</evidence>
<feature type="transmembrane region" description="Helical" evidence="11">
    <location>
        <begin position="82"/>
        <end position="103"/>
    </location>
</feature>
<proteinExistence type="predicted"/>
<dbReference type="SUPFAM" id="SSF52540">
    <property type="entry name" value="P-loop containing nucleoside triphosphate hydrolases"/>
    <property type="match status" value="1"/>
</dbReference>
<evidence type="ECO:0000256" key="8">
    <source>
        <dbReference type="ARBA" id="ARBA00022840"/>
    </source>
</evidence>
<dbReference type="InterPro" id="IPR003439">
    <property type="entry name" value="ABC_transporter-like_ATP-bd"/>
</dbReference>
<evidence type="ECO:0000256" key="3">
    <source>
        <dbReference type="ARBA" id="ARBA00022475"/>
    </source>
</evidence>
<feature type="domain" description="ABC transmembrane type-1" evidence="13">
    <location>
        <begin position="10"/>
        <end position="218"/>
    </location>
</feature>
<dbReference type="Gene3D" id="1.10.3720.10">
    <property type="entry name" value="MetI-like"/>
    <property type="match status" value="1"/>
</dbReference>
<evidence type="ECO:0000256" key="4">
    <source>
        <dbReference type="ARBA" id="ARBA00022505"/>
    </source>
</evidence>
<organism evidence="14 15">
    <name type="scientific">Diploscapter pachys</name>
    <dbReference type="NCBI Taxonomy" id="2018661"/>
    <lineage>
        <taxon>Eukaryota</taxon>
        <taxon>Metazoa</taxon>
        <taxon>Ecdysozoa</taxon>
        <taxon>Nematoda</taxon>
        <taxon>Chromadorea</taxon>
        <taxon>Rhabditida</taxon>
        <taxon>Rhabditina</taxon>
        <taxon>Rhabditomorpha</taxon>
        <taxon>Rhabditoidea</taxon>
        <taxon>Rhabditidae</taxon>
        <taxon>Diploscapter</taxon>
    </lineage>
</organism>
<dbReference type="InterPro" id="IPR000515">
    <property type="entry name" value="MetI-like"/>
</dbReference>
<keyword evidence="9 11" id="KW-1133">Transmembrane helix</keyword>
<keyword evidence="6 11" id="KW-0812">Transmembrane</keyword>
<dbReference type="SMART" id="SM00382">
    <property type="entry name" value="AAA"/>
    <property type="match status" value="1"/>
</dbReference>
<dbReference type="CDD" id="cd06261">
    <property type="entry name" value="TM_PBP2"/>
    <property type="match status" value="1"/>
</dbReference>
<dbReference type="AlphaFoldDB" id="A0A2A2K838"/>
<dbReference type="PROSITE" id="PS00211">
    <property type="entry name" value="ABC_TRANSPORTER_1"/>
    <property type="match status" value="1"/>
</dbReference>
<dbReference type="GO" id="GO:0016887">
    <property type="term" value="F:ATP hydrolysis activity"/>
    <property type="evidence" value="ECO:0007669"/>
    <property type="project" value="InterPro"/>
</dbReference>
<feature type="domain" description="ABC transporter" evidence="12">
    <location>
        <begin position="207"/>
        <end position="412"/>
    </location>
</feature>
<evidence type="ECO:0000256" key="5">
    <source>
        <dbReference type="ARBA" id="ARBA00022519"/>
    </source>
</evidence>
<dbReference type="OrthoDB" id="10066718at2759"/>
<evidence type="ECO:0000256" key="9">
    <source>
        <dbReference type="ARBA" id="ARBA00022989"/>
    </source>
</evidence>
<sequence length="412" mass="43707">MLSAEEWGIVGLSLRVGGVAVAAMLPVAFALAWALARGRFPGKLLLDAIVHLPLVVPPVVTGWLLLIAFGPNGPAGALLEHWFGVSVLFRWTGAAIAAGVMAMPLMVRAMRLSIEAVDPRLESAARTLGAGPTRVFWTLTLPLSLPGVLAGAVLGFARSIGEFGATITFVSNVPGQTQTLPLAIYSALQQPGAEPSVWRLSGIAVALSLIALLASELLTRRTLGDTRVAIDLAVGEGLTVLFGPSGIGKTSVLNMVAGLLRPDAGRIVVGDTVVFDAVAGIDLPPERRRAGYVFQDPRLFPHRRVRANLLYGAKDESALDATVAMLGIGHLLGRWPGTLSGGEARRVAIGRALLSDPAFLLLDEPLSSLDRARRGEIMDAILRVRDEVRLPILMVTHDPDEAERLGTRIVRF</sequence>
<dbReference type="STRING" id="2018661.A0A2A2K838"/>
<comment type="subcellular location">
    <subcellularLocation>
        <location evidence="1">Cell inner membrane</location>
        <topology evidence="1">Multi-pass membrane protein</topology>
    </subcellularLocation>
</comment>
<dbReference type="GO" id="GO:0005886">
    <property type="term" value="C:plasma membrane"/>
    <property type="evidence" value="ECO:0007669"/>
    <property type="project" value="UniProtKB-SubCell"/>
</dbReference>
<dbReference type="NCBIfam" id="TIGR02141">
    <property type="entry name" value="modB_ABC"/>
    <property type="match status" value="1"/>
</dbReference>
<evidence type="ECO:0000256" key="1">
    <source>
        <dbReference type="ARBA" id="ARBA00004429"/>
    </source>
</evidence>
<feature type="transmembrane region" description="Helical" evidence="11">
    <location>
        <begin position="48"/>
        <end position="70"/>
    </location>
</feature>
<dbReference type="InterPro" id="IPR017871">
    <property type="entry name" value="ABC_transporter-like_CS"/>
</dbReference>
<dbReference type="Pfam" id="PF00528">
    <property type="entry name" value="BPD_transp_1"/>
    <property type="match status" value="1"/>
</dbReference>
<evidence type="ECO:0000256" key="6">
    <source>
        <dbReference type="ARBA" id="ARBA00022692"/>
    </source>
</evidence>
<keyword evidence="2" id="KW-0813">Transport</keyword>
<evidence type="ECO:0000259" key="12">
    <source>
        <dbReference type="PROSITE" id="PS50893"/>
    </source>
</evidence>
<evidence type="ECO:0000313" key="15">
    <source>
        <dbReference type="Proteomes" id="UP000218231"/>
    </source>
</evidence>
<evidence type="ECO:0000313" key="14">
    <source>
        <dbReference type="EMBL" id="PAV70052.1"/>
    </source>
</evidence>
<dbReference type="PROSITE" id="PS50893">
    <property type="entry name" value="ABC_TRANSPORTER_2"/>
    <property type="match status" value="1"/>
</dbReference>
<gene>
    <name evidence="14" type="ORF">WR25_10253</name>
</gene>
<dbReference type="InterPro" id="IPR003593">
    <property type="entry name" value="AAA+_ATPase"/>
</dbReference>
<evidence type="ECO:0000256" key="10">
    <source>
        <dbReference type="ARBA" id="ARBA00023136"/>
    </source>
</evidence>
<dbReference type="Gene3D" id="3.40.50.300">
    <property type="entry name" value="P-loop containing nucleotide triphosphate hydrolases"/>
    <property type="match status" value="1"/>
</dbReference>
<reference evidence="14 15" key="1">
    <citation type="journal article" date="2017" name="Curr. Biol.">
        <title>Genome architecture and evolution of a unichromosomal asexual nematode.</title>
        <authorList>
            <person name="Fradin H."/>
            <person name="Zegar C."/>
            <person name="Gutwein M."/>
            <person name="Lucas J."/>
            <person name="Kovtun M."/>
            <person name="Corcoran D."/>
            <person name="Baugh L.R."/>
            <person name="Kiontke K."/>
            <person name="Gunsalus K."/>
            <person name="Fitch D.H."/>
            <person name="Piano F."/>
        </authorList>
    </citation>
    <scope>NUCLEOTIDE SEQUENCE [LARGE SCALE GENOMIC DNA]</scope>
    <source>
        <strain evidence="14">PF1309</strain>
    </source>
</reference>
<dbReference type="Pfam" id="PF00005">
    <property type="entry name" value="ABC_tran"/>
    <property type="match status" value="1"/>
</dbReference>
<feature type="transmembrane region" description="Helical" evidence="11">
    <location>
        <begin position="197"/>
        <end position="218"/>
    </location>
</feature>